<dbReference type="GO" id="GO:0043565">
    <property type="term" value="F:sequence-specific DNA binding"/>
    <property type="evidence" value="ECO:0007669"/>
    <property type="project" value="InterPro"/>
</dbReference>
<evidence type="ECO:0000259" key="3">
    <source>
        <dbReference type="Pfam" id="PF13518"/>
    </source>
</evidence>
<evidence type="ECO:0000256" key="2">
    <source>
        <dbReference type="SAM" id="Coils"/>
    </source>
</evidence>
<dbReference type="SUPFAM" id="SSF48295">
    <property type="entry name" value="TrpR-like"/>
    <property type="match status" value="3"/>
</dbReference>
<organism evidence="4 5">
    <name type="scientific">Candidatus Cellulosilyticum pullistercoris</name>
    <dbReference type="NCBI Taxonomy" id="2838521"/>
    <lineage>
        <taxon>Bacteria</taxon>
        <taxon>Bacillati</taxon>
        <taxon>Bacillota</taxon>
        <taxon>Clostridia</taxon>
        <taxon>Lachnospirales</taxon>
        <taxon>Cellulosilyticaceae</taxon>
        <taxon>Cellulosilyticum</taxon>
    </lineage>
</organism>
<sequence>MSGNRNVTPENKLNAVQEYLSGQGSLETIAAKYGVATSSFRKWIAKYKAFGDEAFWRTNNNNYTQAFKRRVVDAYLNGEGSLRELSVKFKIPSWNTVKQWILKYNKSHDELKSYHSGGNLIMTTGRKTTYDERIEIVKHCIECQNNYAETAKKYNVSYQQVYSWCKKYETNGAEALQDRRGRKKSEEEMSEVEKLRAENKLLQARIRRSELENAFLKKLEEIERRGY</sequence>
<proteinExistence type="inferred from homology"/>
<dbReference type="AlphaFoldDB" id="A0A9E2KDM7"/>
<reference evidence="4" key="2">
    <citation type="submission" date="2021-04" db="EMBL/GenBank/DDBJ databases">
        <authorList>
            <person name="Gilroy R."/>
        </authorList>
    </citation>
    <scope>NUCLEOTIDE SEQUENCE</scope>
    <source>
        <strain evidence="4">B5-657</strain>
    </source>
</reference>
<gene>
    <name evidence="4" type="ORF">H9872_08435</name>
</gene>
<dbReference type="PANTHER" id="PTHR33795">
    <property type="entry name" value="INSERTION ELEMENT IS150 PROTEIN INSJ"/>
    <property type="match status" value="1"/>
</dbReference>
<feature type="domain" description="Insertion element IS150 protein InsJ-like helix-turn-helix" evidence="3">
    <location>
        <begin position="132"/>
        <end position="184"/>
    </location>
</feature>
<dbReference type="Proteomes" id="UP000824229">
    <property type="component" value="Unassembled WGS sequence"/>
</dbReference>
<evidence type="ECO:0000313" key="4">
    <source>
        <dbReference type="EMBL" id="MBU3804771.1"/>
    </source>
</evidence>
<evidence type="ECO:0000256" key="1">
    <source>
        <dbReference type="ARBA" id="ARBA00038232"/>
    </source>
</evidence>
<feature type="domain" description="Insertion element IS150 protein InsJ-like helix-turn-helix" evidence="3">
    <location>
        <begin position="67"/>
        <end position="106"/>
    </location>
</feature>
<dbReference type="EMBL" id="JAHLFQ010000198">
    <property type="protein sequence ID" value="MBU3804771.1"/>
    <property type="molecule type" value="Genomic_DNA"/>
</dbReference>
<dbReference type="InterPro" id="IPR055247">
    <property type="entry name" value="InsJ-like_HTH"/>
</dbReference>
<evidence type="ECO:0000313" key="5">
    <source>
        <dbReference type="Proteomes" id="UP000824229"/>
    </source>
</evidence>
<keyword evidence="2" id="KW-0175">Coiled coil</keyword>
<dbReference type="InterPro" id="IPR010921">
    <property type="entry name" value="Trp_repressor/repl_initiator"/>
</dbReference>
<dbReference type="InterPro" id="IPR052057">
    <property type="entry name" value="IS150/IS1296_orfA-like"/>
</dbReference>
<feature type="domain" description="Insertion element IS150 protein InsJ-like helix-turn-helix" evidence="3">
    <location>
        <begin position="12"/>
        <end position="56"/>
    </location>
</feature>
<comment type="similarity">
    <text evidence="1">Belongs to the IS150/IS1296 orfA family.</text>
</comment>
<dbReference type="Pfam" id="PF13518">
    <property type="entry name" value="HTH_28"/>
    <property type="match status" value="3"/>
</dbReference>
<feature type="coiled-coil region" evidence="2">
    <location>
        <begin position="185"/>
        <end position="219"/>
    </location>
</feature>
<dbReference type="InterPro" id="IPR036388">
    <property type="entry name" value="WH-like_DNA-bd_sf"/>
</dbReference>
<accession>A0A9E2KDM7</accession>
<comment type="caution">
    <text evidence="4">The sequence shown here is derived from an EMBL/GenBank/DDBJ whole genome shotgun (WGS) entry which is preliminary data.</text>
</comment>
<name>A0A9E2KDM7_9FIRM</name>
<reference evidence="4" key="1">
    <citation type="journal article" date="2021" name="PeerJ">
        <title>Extensive microbial diversity within the chicken gut microbiome revealed by metagenomics and culture.</title>
        <authorList>
            <person name="Gilroy R."/>
            <person name="Ravi A."/>
            <person name="Getino M."/>
            <person name="Pursley I."/>
            <person name="Horton D.L."/>
            <person name="Alikhan N.F."/>
            <person name="Baker D."/>
            <person name="Gharbi K."/>
            <person name="Hall N."/>
            <person name="Watson M."/>
            <person name="Adriaenssens E.M."/>
            <person name="Foster-Nyarko E."/>
            <person name="Jarju S."/>
            <person name="Secka A."/>
            <person name="Antonio M."/>
            <person name="Oren A."/>
            <person name="Chaudhuri R.R."/>
            <person name="La Ragione R."/>
            <person name="Hildebrand F."/>
            <person name="Pallen M.J."/>
        </authorList>
    </citation>
    <scope>NUCLEOTIDE SEQUENCE</scope>
    <source>
        <strain evidence="4">B5-657</strain>
    </source>
</reference>
<dbReference type="Gene3D" id="1.10.10.10">
    <property type="entry name" value="Winged helix-like DNA-binding domain superfamily/Winged helix DNA-binding domain"/>
    <property type="match status" value="3"/>
</dbReference>
<protein>
    <submittedName>
        <fullName evidence="4">Helix-turn-helix domain-containing protein</fullName>
    </submittedName>
</protein>
<dbReference type="PANTHER" id="PTHR33795:SF1">
    <property type="entry name" value="INSERTION ELEMENT IS150 PROTEIN INSJ"/>
    <property type="match status" value="1"/>
</dbReference>